<dbReference type="Proteomes" id="UP000281553">
    <property type="component" value="Unassembled WGS sequence"/>
</dbReference>
<gene>
    <name evidence="2" type="ORF">DILT_LOCUS1459</name>
</gene>
<feature type="compositionally biased region" description="Polar residues" evidence="1">
    <location>
        <begin position="116"/>
        <end position="127"/>
    </location>
</feature>
<dbReference type="OrthoDB" id="10616345at2759"/>
<evidence type="ECO:0000313" key="2">
    <source>
        <dbReference type="EMBL" id="VDK44783.1"/>
    </source>
</evidence>
<feature type="non-terminal residue" evidence="2">
    <location>
        <position position="213"/>
    </location>
</feature>
<dbReference type="AlphaFoldDB" id="A0A3P6QPV6"/>
<dbReference type="EMBL" id="UYRU01009966">
    <property type="protein sequence ID" value="VDK44783.1"/>
    <property type="molecule type" value="Genomic_DNA"/>
</dbReference>
<feature type="region of interest" description="Disordered" evidence="1">
    <location>
        <begin position="1"/>
        <end position="96"/>
    </location>
</feature>
<feature type="region of interest" description="Disordered" evidence="1">
    <location>
        <begin position="110"/>
        <end position="156"/>
    </location>
</feature>
<reference evidence="2 3" key="1">
    <citation type="submission" date="2018-11" db="EMBL/GenBank/DDBJ databases">
        <authorList>
            <consortium name="Pathogen Informatics"/>
        </authorList>
    </citation>
    <scope>NUCLEOTIDE SEQUENCE [LARGE SCALE GENOMIC DNA]</scope>
</reference>
<keyword evidence="3" id="KW-1185">Reference proteome</keyword>
<protein>
    <submittedName>
        <fullName evidence="2">Uncharacterized protein</fullName>
    </submittedName>
</protein>
<feature type="compositionally biased region" description="Low complexity" evidence="1">
    <location>
        <begin position="138"/>
        <end position="156"/>
    </location>
</feature>
<sequence length="213" mass="22350">MPQQGQQQLQLALPPSLPQRAETNNAAYPPTNRPLQTAVSDSPVTASMPFVQGGNFETTGMSFPGPFEQQRPAGQASSTFCPTLPANPPVSTASPTCFPDFSQVSRSRIRPKRSPFTFSQQPKSSMVQPGFPESDRLSTPFSGSIPSSASSPPSTAVTTAASISSFANDIGRIPSQGFNVAAAAIQANSHSSSSSPPVGLENHRERFAPPPPP</sequence>
<organism evidence="2 3">
    <name type="scientific">Dibothriocephalus latus</name>
    <name type="common">Fish tapeworm</name>
    <name type="synonym">Diphyllobothrium latum</name>
    <dbReference type="NCBI Taxonomy" id="60516"/>
    <lineage>
        <taxon>Eukaryota</taxon>
        <taxon>Metazoa</taxon>
        <taxon>Spiralia</taxon>
        <taxon>Lophotrochozoa</taxon>
        <taxon>Platyhelminthes</taxon>
        <taxon>Cestoda</taxon>
        <taxon>Eucestoda</taxon>
        <taxon>Diphyllobothriidea</taxon>
        <taxon>Diphyllobothriidae</taxon>
        <taxon>Dibothriocephalus</taxon>
    </lineage>
</organism>
<name>A0A3P6QPV6_DIBLA</name>
<feature type="compositionally biased region" description="Low complexity" evidence="1">
    <location>
        <begin position="1"/>
        <end position="14"/>
    </location>
</feature>
<feature type="region of interest" description="Disordered" evidence="1">
    <location>
        <begin position="185"/>
        <end position="213"/>
    </location>
</feature>
<accession>A0A3P6QPV6</accession>
<proteinExistence type="predicted"/>
<feature type="compositionally biased region" description="Polar residues" evidence="1">
    <location>
        <begin position="33"/>
        <end position="45"/>
    </location>
</feature>
<evidence type="ECO:0000256" key="1">
    <source>
        <dbReference type="SAM" id="MobiDB-lite"/>
    </source>
</evidence>
<feature type="compositionally biased region" description="Low complexity" evidence="1">
    <location>
        <begin position="185"/>
        <end position="195"/>
    </location>
</feature>
<evidence type="ECO:0000313" key="3">
    <source>
        <dbReference type="Proteomes" id="UP000281553"/>
    </source>
</evidence>